<dbReference type="AlphaFoldDB" id="A0AAW2U3M6"/>
<comment type="caution">
    <text evidence="1">The sequence shown here is derived from an EMBL/GenBank/DDBJ whole genome shotgun (WGS) entry which is preliminary data.</text>
</comment>
<accession>A0AAW2U3M6</accession>
<protein>
    <submittedName>
        <fullName evidence="1">Uncharacterized protein</fullName>
    </submittedName>
</protein>
<name>A0AAW2U3M6_9LAMI</name>
<proteinExistence type="predicted"/>
<organism evidence="1">
    <name type="scientific">Sesamum latifolium</name>
    <dbReference type="NCBI Taxonomy" id="2727402"/>
    <lineage>
        <taxon>Eukaryota</taxon>
        <taxon>Viridiplantae</taxon>
        <taxon>Streptophyta</taxon>
        <taxon>Embryophyta</taxon>
        <taxon>Tracheophyta</taxon>
        <taxon>Spermatophyta</taxon>
        <taxon>Magnoliopsida</taxon>
        <taxon>eudicotyledons</taxon>
        <taxon>Gunneridae</taxon>
        <taxon>Pentapetalae</taxon>
        <taxon>asterids</taxon>
        <taxon>lamiids</taxon>
        <taxon>Lamiales</taxon>
        <taxon>Pedaliaceae</taxon>
        <taxon>Sesamum</taxon>
    </lineage>
</organism>
<dbReference type="EMBL" id="JACGWN010000013">
    <property type="protein sequence ID" value="KAL0411447.1"/>
    <property type="molecule type" value="Genomic_DNA"/>
</dbReference>
<gene>
    <name evidence="1" type="ORF">Slati_3734400</name>
</gene>
<reference evidence="1" key="1">
    <citation type="submission" date="2020-06" db="EMBL/GenBank/DDBJ databases">
        <authorList>
            <person name="Li T."/>
            <person name="Hu X."/>
            <person name="Zhang T."/>
            <person name="Song X."/>
            <person name="Zhang H."/>
            <person name="Dai N."/>
            <person name="Sheng W."/>
            <person name="Hou X."/>
            <person name="Wei L."/>
        </authorList>
    </citation>
    <scope>NUCLEOTIDE SEQUENCE</scope>
    <source>
        <strain evidence="1">KEN1</strain>
        <tissue evidence="1">Leaf</tissue>
    </source>
</reference>
<reference evidence="1" key="2">
    <citation type="journal article" date="2024" name="Plant">
        <title>Genomic evolution and insights into agronomic trait innovations of Sesamum species.</title>
        <authorList>
            <person name="Miao H."/>
            <person name="Wang L."/>
            <person name="Qu L."/>
            <person name="Liu H."/>
            <person name="Sun Y."/>
            <person name="Le M."/>
            <person name="Wang Q."/>
            <person name="Wei S."/>
            <person name="Zheng Y."/>
            <person name="Lin W."/>
            <person name="Duan Y."/>
            <person name="Cao H."/>
            <person name="Xiong S."/>
            <person name="Wang X."/>
            <person name="Wei L."/>
            <person name="Li C."/>
            <person name="Ma Q."/>
            <person name="Ju M."/>
            <person name="Zhao R."/>
            <person name="Li G."/>
            <person name="Mu C."/>
            <person name="Tian Q."/>
            <person name="Mei H."/>
            <person name="Zhang T."/>
            <person name="Gao T."/>
            <person name="Zhang H."/>
        </authorList>
    </citation>
    <scope>NUCLEOTIDE SEQUENCE</scope>
    <source>
        <strain evidence="1">KEN1</strain>
    </source>
</reference>
<sequence length="105" mass="11668">MDLDVSAEGEVHHRCPIFCFEVVWLQSEEVSDVVAQSWGFGSGNSAGSVFCNKVVQCGTRLTEWNRLSFKNVTRQIRDLNSGLCKLKKGTVTESSKAKSMLLQVK</sequence>
<evidence type="ECO:0000313" key="1">
    <source>
        <dbReference type="EMBL" id="KAL0411447.1"/>
    </source>
</evidence>